<reference evidence="1" key="1">
    <citation type="submission" date="2017-08" db="EMBL/GenBank/DDBJ databases">
        <authorList>
            <person name="Imhoff J.F."/>
            <person name="Rahn T."/>
            <person name="Kuenzel S."/>
            <person name="Neulinger S.C."/>
        </authorList>
    </citation>
    <scope>NUCLEOTIDE SEQUENCE</scope>
    <source>
        <strain evidence="1">DSM 11080</strain>
    </source>
</reference>
<proteinExistence type="predicted"/>
<dbReference type="EMBL" id="NRSJ01000016">
    <property type="protein sequence ID" value="MBK1704922.1"/>
    <property type="molecule type" value="Genomic_DNA"/>
</dbReference>
<keyword evidence="2" id="KW-1185">Reference proteome</keyword>
<dbReference type="Proteomes" id="UP001296776">
    <property type="component" value="Unassembled WGS sequence"/>
</dbReference>
<evidence type="ECO:0000313" key="2">
    <source>
        <dbReference type="Proteomes" id="UP001296776"/>
    </source>
</evidence>
<dbReference type="RefSeq" id="WP_200346133.1">
    <property type="nucleotide sequence ID" value="NZ_NRSJ01000016.1"/>
</dbReference>
<accession>A0AAJ0U508</accession>
<comment type="caution">
    <text evidence="1">The sequence shown here is derived from an EMBL/GenBank/DDBJ whole genome shotgun (WGS) entry which is preliminary data.</text>
</comment>
<reference evidence="1" key="2">
    <citation type="journal article" date="2020" name="Microorganisms">
        <title>Osmotic Adaptation and Compatible Solute Biosynthesis of Phototrophic Bacteria as Revealed from Genome Analyses.</title>
        <authorList>
            <person name="Imhoff J.F."/>
            <person name="Rahn T."/>
            <person name="Kunzel S."/>
            <person name="Keller A."/>
            <person name="Neulinger S.C."/>
        </authorList>
    </citation>
    <scope>NUCLEOTIDE SEQUENCE</scope>
    <source>
        <strain evidence="1">DSM 11080</strain>
    </source>
</reference>
<protein>
    <submittedName>
        <fullName evidence="1">Uncharacterized protein</fullName>
    </submittedName>
</protein>
<dbReference type="AlphaFoldDB" id="A0AAJ0U508"/>
<evidence type="ECO:0000313" key="1">
    <source>
        <dbReference type="EMBL" id="MBK1704922.1"/>
    </source>
</evidence>
<sequence length="101" mass="10575">MASHCVFIGDAIGAAAWRLAGADCRTPALNAVPALLRRLQHAPRPDLILISADYAAAVPTAQLDALLAAQAPRCLVIADVRGQREPADQTAALKRQLGLAE</sequence>
<organism evidence="1 2">
    <name type="scientific">Halochromatium glycolicum</name>
    <dbReference type="NCBI Taxonomy" id="85075"/>
    <lineage>
        <taxon>Bacteria</taxon>
        <taxon>Pseudomonadati</taxon>
        <taxon>Pseudomonadota</taxon>
        <taxon>Gammaproteobacteria</taxon>
        <taxon>Chromatiales</taxon>
        <taxon>Chromatiaceae</taxon>
        <taxon>Halochromatium</taxon>
    </lineage>
</organism>
<name>A0AAJ0U508_9GAMM</name>
<gene>
    <name evidence="1" type="ORF">CKO40_10320</name>
</gene>